<dbReference type="STRING" id="993070.AS031_07480"/>
<organism evidence="2 3">
    <name type="scientific">Pseudarthrobacter enclensis</name>
    <dbReference type="NCBI Taxonomy" id="993070"/>
    <lineage>
        <taxon>Bacteria</taxon>
        <taxon>Bacillati</taxon>
        <taxon>Actinomycetota</taxon>
        <taxon>Actinomycetes</taxon>
        <taxon>Micrococcales</taxon>
        <taxon>Micrococcaceae</taxon>
        <taxon>Pseudarthrobacter</taxon>
    </lineage>
</organism>
<dbReference type="InterPro" id="IPR043714">
    <property type="entry name" value="DUF5655"/>
</dbReference>
<sequence>MTAVDQGPVPPDVGRFFADSPAGLDVYRAAERIASSFGPMEVRVGKSQVSFRRRRGFAYLWRPGAYVKSTVPVVLSVALPAEDPSPRFKQVAHPSPAIWMHHLEITDSSQVDGEVAGWLRRAWDHAG</sequence>
<keyword evidence="3" id="KW-1185">Reference proteome</keyword>
<dbReference type="RefSeq" id="WP_058267486.1">
    <property type="nucleotide sequence ID" value="NZ_FMAZ01000002.1"/>
</dbReference>
<dbReference type="EMBL" id="LNQM01000002">
    <property type="protein sequence ID" value="KSU77896.1"/>
    <property type="molecule type" value="Genomic_DNA"/>
</dbReference>
<dbReference type="Pfam" id="PF18899">
    <property type="entry name" value="DUF5655"/>
    <property type="match status" value="1"/>
</dbReference>
<proteinExistence type="predicted"/>
<dbReference type="OrthoDB" id="4871934at2"/>
<accession>A0A0V8IT25</accession>
<comment type="caution">
    <text evidence="2">The sequence shown here is derived from an EMBL/GenBank/DDBJ whole genome shotgun (WGS) entry which is preliminary data.</text>
</comment>
<evidence type="ECO:0000313" key="3">
    <source>
        <dbReference type="Proteomes" id="UP000053199"/>
    </source>
</evidence>
<evidence type="ECO:0000313" key="2">
    <source>
        <dbReference type="EMBL" id="KSU77896.1"/>
    </source>
</evidence>
<dbReference type="AlphaFoldDB" id="A0A0V8IT25"/>
<dbReference type="Proteomes" id="UP000053199">
    <property type="component" value="Unassembled WGS sequence"/>
</dbReference>
<gene>
    <name evidence="2" type="ORF">AS031_07480</name>
</gene>
<reference evidence="2 3" key="1">
    <citation type="journal article" date="2014" name="Arch. Microbiol.">
        <title>Arthrobacter enclensis sp. nov., isolated from sediment sample.</title>
        <authorList>
            <person name="Dastager S.G."/>
            <person name="Liu Q."/>
            <person name="Tang S.K."/>
            <person name="Krishnamurthi S."/>
            <person name="Lee J.C."/>
            <person name="Li W.J."/>
        </authorList>
    </citation>
    <scope>NUCLEOTIDE SEQUENCE [LARGE SCALE GENOMIC DNA]</scope>
    <source>
        <strain evidence="2 3">NIO-1008</strain>
    </source>
</reference>
<feature type="domain" description="DUF5655" evidence="1">
    <location>
        <begin position="17"/>
        <end position="124"/>
    </location>
</feature>
<evidence type="ECO:0000259" key="1">
    <source>
        <dbReference type="Pfam" id="PF18899"/>
    </source>
</evidence>
<protein>
    <recommendedName>
        <fullName evidence="1">DUF5655 domain-containing protein</fullName>
    </recommendedName>
</protein>
<name>A0A0V8IT25_9MICC</name>